<keyword evidence="1" id="KW-0472">Membrane</keyword>
<comment type="caution">
    <text evidence="2">The sequence shown here is derived from an EMBL/GenBank/DDBJ whole genome shotgun (WGS) entry which is preliminary data.</text>
</comment>
<feature type="transmembrane region" description="Helical" evidence="1">
    <location>
        <begin position="100"/>
        <end position="122"/>
    </location>
</feature>
<keyword evidence="3" id="KW-1185">Reference proteome</keyword>
<dbReference type="EMBL" id="JBIPKE010000020">
    <property type="protein sequence ID" value="MFH6985444.1"/>
    <property type="molecule type" value="Genomic_DNA"/>
</dbReference>
<accession>A0ABW7NGX3</accession>
<evidence type="ECO:0000256" key="1">
    <source>
        <dbReference type="SAM" id="Phobius"/>
    </source>
</evidence>
<protein>
    <submittedName>
        <fullName evidence="2">Uncharacterized protein</fullName>
    </submittedName>
</protein>
<reference evidence="2 3" key="1">
    <citation type="journal article" date="2013" name="Int. J. Syst. Evol. Microbiol.">
        <title>Marinoscillum luteum sp. nov., isolated from marine sediment.</title>
        <authorList>
            <person name="Cha I.T."/>
            <person name="Park S.J."/>
            <person name="Kim S.J."/>
            <person name="Kim J.G."/>
            <person name="Jung M.Y."/>
            <person name="Shin K.S."/>
            <person name="Kwon K.K."/>
            <person name="Yang S.H."/>
            <person name="Seo Y.S."/>
            <person name="Rhee S.K."/>
        </authorList>
    </citation>
    <scope>NUCLEOTIDE SEQUENCE [LARGE SCALE GENOMIC DNA]</scope>
    <source>
        <strain evidence="2 3">KCTC 23939</strain>
    </source>
</reference>
<feature type="transmembrane region" description="Helical" evidence="1">
    <location>
        <begin position="203"/>
        <end position="231"/>
    </location>
</feature>
<feature type="transmembrane region" description="Helical" evidence="1">
    <location>
        <begin position="161"/>
        <end position="183"/>
    </location>
</feature>
<gene>
    <name evidence="2" type="ORF">ACHKAR_18480</name>
</gene>
<keyword evidence="1" id="KW-0812">Transmembrane</keyword>
<proteinExistence type="predicted"/>
<name>A0ABW7NGX3_9BACT</name>
<feature type="transmembrane region" description="Helical" evidence="1">
    <location>
        <begin position="67"/>
        <end position="88"/>
    </location>
</feature>
<sequence>MNDLPIYISLTFFACVLTSFGFIYYAILTAAGPKSNIPLFAITFMAVWIFVTSLMTINGFFQDYEAMPPRLIMMVLILVIFIISLFLIPATRNFLNQMPITTLTYIHIIRVPVEIVLWWLFINGVVAESMTFEGVNFDILSGISAPFAGLFLVGLKSKSNIAAIIWNLLALGLLVNIVARAILATPYFYDPAVYEQPNIAVFYFPYVLLPLFVVPAVLFSHLVSLYQLIFLKEPEED</sequence>
<feature type="transmembrane region" description="Helical" evidence="1">
    <location>
        <begin position="134"/>
        <end position="154"/>
    </location>
</feature>
<evidence type="ECO:0000313" key="3">
    <source>
        <dbReference type="Proteomes" id="UP001610063"/>
    </source>
</evidence>
<feature type="transmembrane region" description="Helical" evidence="1">
    <location>
        <begin position="39"/>
        <end position="61"/>
    </location>
</feature>
<organism evidence="2 3">
    <name type="scientific">Marinoscillum luteum</name>
    <dbReference type="NCBI Taxonomy" id="861051"/>
    <lineage>
        <taxon>Bacteria</taxon>
        <taxon>Pseudomonadati</taxon>
        <taxon>Bacteroidota</taxon>
        <taxon>Cytophagia</taxon>
        <taxon>Cytophagales</taxon>
        <taxon>Reichenbachiellaceae</taxon>
        <taxon>Marinoscillum</taxon>
    </lineage>
</organism>
<evidence type="ECO:0000313" key="2">
    <source>
        <dbReference type="EMBL" id="MFH6985444.1"/>
    </source>
</evidence>
<keyword evidence="1" id="KW-1133">Transmembrane helix</keyword>
<dbReference type="Proteomes" id="UP001610063">
    <property type="component" value="Unassembled WGS sequence"/>
</dbReference>
<dbReference type="RefSeq" id="WP_395418899.1">
    <property type="nucleotide sequence ID" value="NZ_JBIPKE010000020.1"/>
</dbReference>
<feature type="transmembrane region" description="Helical" evidence="1">
    <location>
        <begin position="6"/>
        <end position="27"/>
    </location>
</feature>